<accession>A0ABP4WFF0</accession>
<protein>
    <submittedName>
        <fullName evidence="3">PQQ-dependent sugar dehydrogenase</fullName>
    </submittedName>
</protein>
<reference evidence="4" key="1">
    <citation type="journal article" date="2019" name="Int. J. Syst. Evol. Microbiol.">
        <title>The Global Catalogue of Microorganisms (GCM) 10K type strain sequencing project: providing services to taxonomists for standard genome sequencing and annotation.</title>
        <authorList>
            <consortium name="The Broad Institute Genomics Platform"/>
            <consortium name="The Broad Institute Genome Sequencing Center for Infectious Disease"/>
            <person name="Wu L."/>
            <person name="Ma J."/>
        </authorList>
    </citation>
    <scope>NUCLEOTIDE SEQUENCE [LARGE SCALE GENOMIC DNA]</scope>
    <source>
        <strain evidence="4">JCM 15591</strain>
    </source>
</reference>
<keyword evidence="1" id="KW-0732">Signal</keyword>
<dbReference type="InterPro" id="IPR011041">
    <property type="entry name" value="Quinoprot_gluc/sorb_DH_b-prop"/>
</dbReference>
<evidence type="ECO:0000313" key="3">
    <source>
        <dbReference type="EMBL" id="GAA1750942.1"/>
    </source>
</evidence>
<dbReference type="PANTHER" id="PTHR19328:SF13">
    <property type="entry name" value="HIPL1 PROTEIN"/>
    <property type="match status" value="1"/>
</dbReference>
<dbReference type="Pfam" id="PF07995">
    <property type="entry name" value="GSDH"/>
    <property type="match status" value="1"/>
</dbReference>
<dbReference type="Proteomes" id="UP001501475">
    <property type="component" value="Unassembled WGS sequence"/>
</dbReference>
<evidence type="ECO:0000259" key="2">
    <source>
        <dbReference type="Pfam" id="PF07995"/>
    </source>
</evidence>
<organism evidence="3 4">
    <name type="scientific">Nostocoides vanveenii</name>
    <dbReference type="NCBI Taxonomy" id="330835"/>
    <lineage>
        <taxon>Bacteria</taxon>
        <taxon>Bacillati</taxon>
        <taxon>Actinomycetota</taxon>
        <taxon>Actinomycetes</taxon>
        <taxon>Micrococcales</taxon>
        <taxon>Intrasporangiaceae</taxon>
        <taxon>Nostocoides</taxon>
    </lineage>
</organism>
<evidence type="ECO:0000256" key="1">
    <source>
        <dbReference type="SAM" id="SignalP"/>
    </source>
</evidence>
<name>A0ABP4WFF0_9MICO</name>
<feature type="chain" id="PRO_5045706684" evidence="1">
    <location>
        <begin position="22"/>
        <end position="390"/>
    </location>
</feature>
<feature type="domain" description="Glucose/Sorbosone dehydrogenase" evidence="2">
    <location>
        <begin position="48"/>
        <end position="378"/>
    </location>
</feature>
<feature type="signal peptide" evidence="1">
    <location>
        <begin position="1"/>
        <end position="21"/>
    </location>
</feature>
<keyword evidence="4" id="KW-1185">Reference proteome</keyword>
<dbReference type="InterPro" id="IPR011042">
    <property type="entry name" value="6-blade_b-propeller_TolB-like"/>
</dbReference>
<gene>
    <name evidence="3" type="ORF">GCM10009810_09100</name>
</gene>
<comment type="caution">
    <text evidence="3">The sequence shown here is derived from an EMBL/GenBank/DDBJ whole genome shotgun (WGS) entry which is preliminary data.</text>
</comment>
<evidence type="ECO:0000313" key="4">
    <source>
        <dbReference type="Proteomes" id="UP001501475"/>
    </source>
</evidence>
<dbReference type="RefSeq" id="WP_344062743.1">
    <property type="nucleotide sequence ID" value="NZ_BAAAPN010000024.1"/>
</dbReference>
<dbReference type="PANTHER" id="PTHR19328">
    <property type="entry name" value="HEDGEHOG-INTERACTING PROTEIN"/>
    <property type="match status" value="1"/>
</dbReference>
<dbReference type="SUPFAM" id="SSF50952">
    <property type="entry name" value="Soluble quinoprotein glucose dehydrogenase"/>
    <property type="match status" value="1"/>
</dbReference>
<sequence>MKGQVGTAVLAALGATGVGLAAATAAISGVSPREGEPGLDIQVVASGLDIPWDLDFIDATHYLLTERPGRLWLGSTAPGSTLQRVSAPLGDLNLAKPGGLMGLVVDPGFATNRLFYTCQTHKAPNDVRVVRWRLNAAGTVASRVGAPVIAGIPFGQPHFGCRLLNAPDGALMIGTGDAGQAGAPQNRDSLAGKILRVRRSGAVPAGNPWASATTPRRFVWNYGHRNVQGLALRPGTTQIFNAEHGPDWDDEVNQVKKAANYGWNPVDPSGAPGYYQQVPMTDLVKFPKAIAAVWSSGVPTLATSGMSFVTGAAWGAYDGQAFVAQLKGSAVLTLTMDAAGAVTAVGSVPELAGTYGRLRTIRQAPDGALYILTSNGSASDVVLRVTPVAP</sequence>
<dbReference type="InterPro" id="IPR012938">
    <property type="entry name" value="Glc/Sorbosone_DH"/>
</dbReference>
<dbReference type="Gene3D" id="2.120.10.30">
    <property type="entry name" value="TolB, C-terminal domain"/>
    <property type="match status" value="1"/>
</dbReference>
<proteinExistence type="predicted"/>
<dbReference type="EMBL" id="BAAAPN010000024">
    <property type="protein sequence ID" value="GAA1750942.1"/>
    <property type="molecule type" value="Genomic_DNA"/>
</dbReference>